<accession>A0A4R2FJQ0</accession>
<gene>
    <name evidence="1" type="ORF">EDC91_10139</name>
</gene>
<sequence length="67" mass="7529">MLYQSDYNTNPAQCGCNRQRLIFANVKLLLKILNAKRLSSHSNGDSIKTEPVTGGRLPFIQLQEPLI</sequence>
<comment type="caution">
    <text evidence="1">The sequence shown here is derived from an EMBL/GenBank/DDBJ whole genome shotgun (WGS) entry which is preliminary data.</text>
</comment>
<keyword evidence="2" id="KW-1185">Reference proteome</keyword>
<name>A0A4R2FJQ0_9GAMM</name>
<proteinExistence type="predicted"/>
<evidence type="ECO:0000313" key="2">
    <source>
        <dbReference type="Proteomes" id="UP000294832"/>
    </source>
</evidence>
<protein>
    <submittedName>
        <fullName evidence="1">Uncharacterized protein</fullName>
    </submittedName>
</protein>
<organism evidence="1 2">
    <name type="scientific">Shewanella fodinae</name>
    <dbReference type="NCBI Taxonomy" id="552357"/>
    <lineage>
        <taxon>Bacteria</taxon>
        <taxon>Pseudomonadati</taxon>
        <taxon>Pseudomonadota</taxon>
        <taxon>Gammaproteobacteria</taxon>
        <taxon>Alteromonadales</taxon>
        <taxon>Shewanellaceae</taxon>
        <taxon>Shewanella</taxon>
    </lineage>
</organism>
<reference evidence="1 2" key="1">
    <citation type="submission" date="2019-03" db="EMBL/GenBank/DDBJ databases">
        <title>Freshwater and sediment microbial communities from various areas in North America, analyzing microbe dynamics in response to fracking.</title>
        <authorList>
            <person name="Lamendella R."/>
        </authorList>
    </citation>
    <scope>NUCLEOTIDE SEQUENCE [LARGE SCALE GENOMIC DNA]</scope>
    <source>
        <strain evidence="1 2">74A</strain>
    </source>
</reference>
<dbReference type="Proteomes" id="UP000294832">
    <property type="component" value="Unassembled WGS sequence"/>
</dbReference>
<dbReference type="AlphaFoldDB" id="A0A4R2FJQ0"/>
<dbReference type="EMBL" id="SLWF01000001">
    <property type="protein sequence ID" value="TCN90569.1"/>
    <property type="molecule type" value="Genomic_DNA"/>
</dbReference>
<evidence type="ECO:0000313" key="1">
    <source>
        <dbReference type="EMBL" id="TCN90569.1"/>
    </source>
</evidence>